<sequence length="380" mass="43930">MSADWAGKYDIKVLFYGSAVNGLLTCGASDVDLVVLLCDRNTGELVYQDHKDVLELIKKQVFKCFPGNHGSRRLIIPNGVLALKRLYVLQMEDTVTKLKIDLCVNNLLGIVNSEFLATYCKLDTRYHSACRILKRIHTIYSPYKYQPYSKLTNYCLNMMLLVFFQERGILPNILRPTSESGWLEIEQQYKVNKSFYQGSLKQRVGGAGDSRYAQKSNAQQRQVGETLRVTFLTNINRLSYQEAVEEYQTPMTYDHHTTTAELLLDFLTFMTNDKFLDIHCFDVPNGKMTLKSQISRKILGMTTDPDNRPDLHPYYVIDPFDLNHNPGKSVKYKEVRLLPQQKKYFSMIKSYRVFFQRMVEKIKDGKLLLQLVSELSKGDE</sequence>
<dbReference type="GO" id="GO:0016779">
    <property type="term" value="F:nucleotidyltransferase activity"/>
    <property type="evidence" value="ECO:0007669"/>
    <property type="project" value="TreeGrafter"/>
</dbReference>
<dbReference type="InterPro" id="IPR054708">
    <property type="entry name" value="MTPAP-like_central"/>
</dbReference>
<dbReference type="PANTHER" id="PTHR12271:SF40">
    <property type="entry name" value="POLY(A) RNA POLYMERASE GLD2"/>
    <property type="match status" value="1"/>
</dbReference>
<dbReference type="PROSITE" id="PS50152">
    <property type="entry name" value="25A_SYNTH_3"/>
    <property type="match status" value="1"/>
</dbReference>
<evidence type="ECO:0000259" key="1">
    <source>
        <dbReference type="Pfam" id="PF22600"/>
    </source>
</evidence>
<evidence type="ECO:0000313" key="2">
    <source>
        <dbReference type="EMBL" id="TNV81818.1"/>
    </source>
</evidence>
<dbReference type="Pfam" id="PF22600">
    <property type="entry name" value="MTPAP-like_central"/>
    <property type="match status" value="1"/>
</dbReference>
<accession>A0A8J8NUN0</accession>
<dbReference type="GO" id="GO:0031123">
    <property type="term" value="P:RNA 3'-end processing"/>
    <property type="evidence" value="ECO:0007669"/>
    <property type="project" value="TreeGrafter"/>
</dbReference>
<dbReference type="SUPFAM" id="SSF81301">
    <property type="entry name" value="Nucleotidyltransferase"/>
    <property type="match status" value="1"/>
</dbReference>
<organism evidence="2 3">
    <name type="scientific">Halteria grandinella</name>
    <dbReference type="NCBI Taxonomy" id="5974"/>
    <lineage>
        <taxon>Eukaryota</taxon>
        <taxon>Sar</taxon>
        <taxon>Alveolata</taxon>
        <taxon>Ciliophora</taxon>
        <taxon>Intramacronucleata</taxon>
        <taxon>Spirotrichea</taxon>
        <taxon>Stichotrichia</taxon>
        <taxon>Sporadotrichida</taxon>
        <taxon>Halteriidae</taxon>
        <taxon>Halteria</taxon>
    </lineage>
</organism>
<name>A0A8J8NUN0_HALGN</name>
<dbReference type="EMBL" id="RRYP01005703">
    <property type="protein sequence ID" value="TNV81818.1"/>
    <property type="molecule type" value="Genomic_DNA"/>
</dbReference>
<dbReference type="PANTHER" id="PTHR12271">
    <property type="entry name" value="POLY A POLYMERASE CID PAP -RELATED"/>
    <property type="match status" value="1"/>
</dbReference>
<dbReference type="Gene3D" id="1.10.1410.10">
    <property type="match status" value="1"/>
</dbReference>
<evidence type="ECO:0000313" key="3">
    <source>
        <dbReference type="Proteomes" id="UP000785679"/>
    </source>
</evidence>
<dbReference type="InterPro" id="IPR043519">
    <property type="entry name" value="NT_sf"/>
</dbReference>
<gene>
    <name evidence="2" type="ORF">FGO68_gene16187</name>
</gene>
<keyword evidence="3" id="KW-1185">Reference proteome</keyword>
<feature type="domain" description="Poly(A) RNA polymerase mitochondrial-like central palm" evidence="1">
    <location>
        <begin position="10"/>
        <end position="120"/>
    </location>
</feature>
<dbReference type="AlphaFoldDB" id="A0A8J8NUN0"/>
<reference evidence="2" key="1">
    <citation type="submission" date="2019-06" db="EMBL/GenBank/DDBJ databases">
        <authorList>
            <person name="Zheng W."/>
        </authorList>
    </citation>
    <scope>NUCLEOTIDE SEQUENCE</scope>
    <source>
        <strain evidence="2">QDHG01</strain>
    </source>
</reference>
<dbReference type="OrthoDB" id="420381at2759"/>
<protein>
    <recommendedName>
        <fullName evidence="1">Poly(A) RNA polymerase mitochondrial-like central palm domain-containing protein</fullName>
    </recommendedName>
</protein>
<comment type="caution">
    <text evidence="2">The sequence shown here is derived from an EMBL/GenBank/DDBJ whole genome shotgun (WGS) entry which is preliminary data.</text>
</comment>
<dbReference type="SUPFAM" id="SSF81631">
    <property type="entry name" value="PAP/OAS1 substrate-binding domain"/>
    <property type="match status" value="1"/>
</dbReference>
<proteinExistence type="predicted"/>
<dbReference type="Proteomes" id="UP000785679">
    <property type="component" value="Unassembled WGS sequence"/>
</dbReference>